<evidence type="ECO:0000256" key="2">
    <source>
        <dbReference type="ARBA" id="ARBA00022801"/>
    </source>
</evidence>
<dbReference type="PANTHER" id="PTHR48081">
    <property type="entry name" value="AB HYDROLASE SUPERFAMILY PROTEIN C4A8.06C"/>
    <property type="match status" value="1"/>
</dbReference>
<evidence type="ECO:0000256" key="3">
    <source>
        <dbReference type="SAM" id="SignalP"/>
    </source>
</evidence>
<comment type="similarity">
    <text evidence="1">Belongs to the 'GDXG' lipolytic enzyme family.</text>
</comment>
<gene>
    <name evidence="5" type="ORF">I603_0833</name>
</gene>
<evidence type="ECO:0000256" key="1">
    <source>
        <dbReference type="ARBA" id="ARBA00010515"/>
    </source>
</evidence>
<dbReference type="SUPFAM" id="SSF53474">
    <property type="entry name" value="alpha/beta-Hydrolases"/>
    <property type="match status" value="1"/>
</dbReference>
<keyword evidence="2" id="KW-0378">Hydrolase</keyword>
<dbReference type="Gene3D" id="3.40.50.1820">
    <property type="entry name" value="alpha/beta hydrolase"/>
    <property type="match status" value="1"/>
</dbReference>
<keyword evidence="6" id="KW-1185">Reference proteome</keyword>
<feature type="signal peptide" evidence="3">
    <location>
        <begin position="1"/>
        <end position="23"/>
    </location>
</feature>
<comment type="caution">
    <text evidence="5">The sequence shown here is derived from an EMBL/GenBank/DDBJ whole genome shotgun (WGS) entry which is preliminary data.</text>
</comment>
<reference evidence="5 6" key="1">
    <citation type="submission" date="2016-06" db="EMBL/GenBank/DDBJ databases">
        <title>Genome sequence of Porphyrobacter dokdonensis DSW-74.</title>
        <authorList>
            <person name="Kim J.F."/>
            <person name="Song J.Y."/>
        </authorList>
    </citation>
    <scope>NUCLEOTIDE SEQUENCE [LARGE SCALE GENOMIC DNA]</scope>
    <source>
        <strain evidence="5 6">DSW-74</strain>
    </source>
</reference>
<protein>
    <submittedName>
        <fullName evidence="5">LipQ</fullName>
    </submittedName>
</protein>
<dbReference type="STRING" id="1300349.I603_0833"/>
<evidence type="ECO:0000313" key="6">
    <source>
        <dbReference type="Proteomes" id="UP000092484"/>
    </source>
</evidence>
<name>A0A1A7BJM5_9SPHN</name>
<dbReference type="Proteomes" id="UP000092484">
    <property type="component" value="Unassembled WGS sequence"/>
</dbReference>
<dbReference type="GO" id="GO:0016787">
    <property type="term" value="F:hydrolase activity"/>
    <property type="evidence" value="ECO:0007669"/>
    <property type="project" value="UniProtKB-KW"/>
</dbReference>
<dbReference type="AlphaFoldDB" id="A0A1A7BJM5"/>
<dbReference type="InterPro" id="IPR002168">
    <property type="entry name" value="Lipase_GDXG_HIS_AS"/>
</dbReference>
<dbReference type="EMBL" id="LZYB01000002">
    <property type="protein sequence ID" value="OBV11390.1"/>
    <property type="molecule type" value="Genomic_DNA"/>
</dbReference>
<keyword evidence="3" id="KW-0732">Signal</keyword>
<proteinExistence type="inferred from homology"/>
<feature type="domain" description="BD-FAE-like" evidence="4">
    <location>
        <begin position="115"/>
        <end position="218"/>
    </location>
</feature>
<dbReference type="PROSITE" id="PS01173">
    <property type="entry name" value="LIPASE_GDXG_HIS"/>
    <property type="match status" value="1"/>
</dbReference>
<dbReference type="PANTHER" id="PTHR48081:SF33">
    <property type="entry name" value="KYNURENINE FORMAMIDASE"/>
    <property type="match status" value="1"/>
</dbReference>
<feature type="chain" id="PRO_5008509970" evidence="3">
    <location>
        <begin position="24"/>
        <end position="353"/>
    </location>
</feature>
<accession>A0A1A7BJM5</accession>
<organism evidence="5 6">
    <name type="scientific">Erythrobacter dokdonensis DSW-74</name>
    <dbReference type="NCBI Taxonomy" id="1300349"/>
    <lineage>
        <taxon>Bacteria</taxon>
        <taxon>Pseudomonadati</taxon>
        <taxon>Pseudomonadota</taxon>
        <taxon>Alphaproteobacteria</taxon>
        <taxon>Sphingomonadales</taxon>
        <taxon>Erythrobacteraceae</taxon>
        <taxon>Erythrobacter/Porphyrobacter group</taxon>
        <taxon>Erythrobacter</taxon>
    </lineage>
</organism>
<dbReference type="RefSeq" id="WP_068863252.1">
    <property type="nucleotide sequence ID" value="NZ_LZYB01000002.1"/>
</dbReference>
<dbReference type="Pfam" id="PF20434">
    <property type="entry name" value="BD-FAE"/>
    <property type="match status" value="1"/>
</dbReference>
<dbReference type="InterPro" id="IPR050300">
    <property type="entry name" value="GDXG_lipolytic_enzyme"/>
</dbReference>
<dbReference type="PATRIC" id="fig|1300349.4.peg.829"/>
<dbReference type="InterPro" id="IPR029058">
    <property type="entry name" value="AB_hydrolase_fold"/>
</dbReference>
<evidence type="ECO:0000259" key="4">
    <source>
        <dbReference type="Pfam" id="PF20434"/>
    </source>
</evidence>
<dbReference type="InterPro" id="IPR049492">
    <property type="entry name" value="BD-FAE-like_dom"/>
</dbReference>
<sequence>MKTATKALLAAAAIAAIASPILAQQRGQGRLPAECREEIMQLCGTQGQADRAKMRACLREKAAELSETCRTELRQRMEARGGREGARAGQGAGRFASGRVSSTVVYGDHLRQQVDVYTPNDAVGDAPLVLFVHGGGWQMGNHKATVQAKPQHFKDRGYVFASAGYRVLPDAPVENQAADIGAALRALRAQAESGGFDPDRIVLMGHSAGAHLAALVASDPQYAGDAFDAIKGVVLLDGAGYDVADAVARPTMELPTLYRDVFGTDPARHKALSPIAHVGGRDAPHWLALYVAERPGSKAQSEALAGALAKAGKDASAVAITGTDHGRMNRELGTEAGKAQTEAVDAFLERVFS</sequence>
<evidence type="ECO:0000313" key="5">
    <source>
        <dbReference type="EMBL" id="OBV11390.1"/>
    </source>
</evidence>